<evidence type="ECO:0000313" key="3">
    <source>
        <dbReference type="Proteomes" id="UP000192596"/>
    </source>
</evidence>
<evidence type="ECO:0000256" key="1">
    <source>
        <dbReference type="SAM" id="MobiDB-lite"/>
    </source>
</evidence>
<dbReference type="AlphaFoldDB" id="A0A1V8TLM5"/>
<evidence type="ECO:0000313" key="2">
    <source>
        <dbReference type="EMBL" id="OQO12293.1"/>
    </source>
</evidence>
<proteinExistence type="predicted"/>
<feature type="compositionally biased region" description="Low complexity" evidence="1">
    <location>
        <begin position="20"/>
        <end position="56"/>
    </location>
</feature>
<organism evidence="2 3">
    <name type="scientific">Cryoendolithus antarcticus</name>
    <dbReference type="NCBI Taxonomy" id="1507870"/>
    <lineage>
        <taxon>Eukaryota</taxon>
        <taxon>Fungi</taxon>
        <taxon>Dikarya</taxon>
        <taxon>Ascomycota</taxon>
        <taxon>Pezizomycotina</taxon>
        <taxon>Dothideomycetes</taxon>
        <taxon>Dothideomycetidae</taxon>
        <taxon>Cladosporiales</taxon>
        <taxon>Cladosporiaceae</taxon>
        <taxon>Cryoendolithus</taxon>
    </lineage>
</organism>
<keyword evidence="3" id="KW-1185">Reference proteome</keyword>
<name>A0A1V8TLM5_9PEZI</name>
<dbReference type="InParanoid" id="A0A1V8TLM5"/>
<sequence>MSPSLKTRLSLRKLRTVFNSSSTPSASPRSDSQASTLSPSSPLSTVSPRTRSTPSPFQEFDFELSPSAAMPFKLRGALPLSSSAMDSRRVIRRKKSCVELEQEAERCEVDGQLIGLIEPRPKARVGCALGGIEEVLCGEA</sequence>
<protein>
    <submittedName>
        <fullName evidence="2">Uncharacterized protein</fullName>
    </submittedName>
</protein>
<gene>
    <name evidence="2" type="ORF">B0A48_02934</name>
</gene>
<dbReference type="OrthoDB" id="3649931at2759"/>
<dbReference type="EMBL" id="NAJO01000005">
    <property type="protein sequence ID" value="OQO12293.1"/>
    <property type="molecule type" value="Genomic_DNA"/>
</dbReference>
<dbReference type="Proteomes" id="UP000192596">
    <property type="component" value="Unassembled WGS sequence"/>
</dbReference>
<accession>A0A1V8TLM5</accession>
<feature type="region of interest" description="Disordered" evidence="1">
    <location>
        <begin position="15"/>
        <end position="59"/>
    </location>
</feature>
<comment type="caution">
    <text evidence="2">The sequence shown here is derived from an EMBL/GenBank/DDBJ whole genome shotgun (WGS) entry which is preliminary data.</text>
</comment>
<reference evidence="3" key="1">
    <citation type="submission" date="2017-03" db="EMBL/GenBank/DDBJ databases">
        <title>Genomes of endolithic fungi from Antarctica.</title>
        <authorList>
            <person name="Coleine C."/>
            <person name="Masonjones S."/>
            <person name="Stajich J.E."/>
        </authorList>
    </citation>
    <scope>NUCLEOTIDE SEQUENCE [LARGE SCALE GENOMIC DNA]</scope>
    <source>
        <strain evidence="3">CCFEE 5527</strain>
    </source>
</reference>